<dbReference type="CDD" id="cd05233">
    <property type="entry name" value="SDR_c"/>
    <property type="match status" value="1"/>
</dbReference>
<comment type="caution">
    <text evidence="3">The sequence shown here is derived from an EMBL/GenBank/DDBJ whole genome shotgun (WGS) entry which is preliminary data.</text>
</comment>
<dbReference type="InterPro" id="IPR002347">
    <property type="entry name" value="SDR_fam"/>
</dbReference>
<accession>A0AAE4UYT6</accession>
<evidence type="ECO:0000256" key="2">
    <source>
        <dbReference type="ARBA" id="ARBA00023002"/>
    </source>
</evidence>
<dbReference type="EC" id="1.-.-.-" evidence="3"/>
<sequence length="266" mass="27364">MDIVGKVAIVTGGAAGIGAALARALAAGGARVLIADIAAADAERVAREIGPASAIAAGGDVSDEAVIRGLVARAEAEFGPVDMYFANAGITGGVGLDSSEEHWAAAFGVNVLAHARAARVLVPGWLERGSGYFVSTASAAGLLTQIGSAPYAVSKHAAVGFAEWLSVTYGDRGIGVSCLCPMGVKTALLDSGFGDDNDDAGLTRRAVTTAGEVLDPDDVAQIVLHGIATRRFLILPHTQVLDFYRHKAADYDHWITGMRTYKSTLT</sequence>
<evidence type="ECO:0000256" key="1">
    <source>
        <dbReference type="ARBA" id="ARBA00006484"/>
    </source>
</evidence>
<protein>
    <submittedName>
        <fullName evidence="3">SDR family oxidoreductase</fullName>
        <ecNumber evidence="3">1.-.-.-</ecNumber>
    </submittedName>
</protein>
<evidence type="ECO:0000313" key="3">
    <source>
        <dbReference type="EMBL" id="MDV7264663.1"/>
    </source>
</evidence>
<dbReference type="GO" id="GO:0016491">
    <property type="term" value="F:oxidoreductase activity"/>
    <property type="evidence" value="ECO:0007669"/>
    <property type="project" value="UniProtKB-KW"/>
</dbReference>
<keyword evidence="2 3" id="KW-0560">Oxidoreductase</keyword>
<dbReference type="PANTHER" id="PTHR43180:SF66">
    <property type="entry name" value="SHORT-CHAIN DEHYDROGENASE_REDUCTASE FAMILY PROTEIN"/>
    <property type="match status" value="1"/>
</dbReference>
<evidence type="ECO:0000313" key="4">
    <source>
        <dbReference type="Proteomes" id="UP001185863"/>
    </source>
</evidence>
<dbReference type="AlphaFoldDB" id="A0AAE4UYT6"/>
<dbReference type="Proteomes" id="UP001185863">
    <property type="component" value="Unassembled WGS sequence"/>
</dbReference>
<dbReference type="RefSeq" id="WP_317744624.1">
    <property type="nucleotide sequence ID" value="NZ_JAWLUP010000014.1"/>
</dbReference>
<dbReference type="PANTHER" id="PTHR43180">
    <property type="entry name" value="3-OXOACYL-(ACYL-CARRIER-PROTEIN) REDUCTASE (AFU_ORTHOLOGUE AFUA_6G11210)"/>
    <property type="match status" value="1"/>
</dbReference>
<dbReference type="SUPFAM" id="SSF51735">
    <property type="entry name" value="NAD(P)-binding Rossmann-fold domains"/>
    <property type="match status" value="1"/>
</dbReference>
<dbReference type="PRINTS" id="PR00081">
    <property type="entry name" value="GDHRDH"/>
</dbReference>
<organism evidence="3 4">
    <name type="scientific">Rhodococcus oxybenzonivorans</name>
    <dbReference type="NCBI Taxonomy" id="1990687"/>
    <lineage>
        <taxon>Bacteria</taxon>
        <taxon>Bacillati</taxon>
        <taxon>Actinomycetota</taxon>
        <taxon>Actinomycetes</taxon>
        <taxon>Mycobacteriales</taxon>
        <taxon>Nocardiaceae</taxon>
        <taxon>Rhodococcus</taxon>
    </lineage>
</organism>
<proteinExistence type="inferred from homology"/>
<dbReference type="Gene3D" id="3.40.50.720">
    <property type="entry name" value="NAD(P)-binding Rossmann-like Domain"/>
    <property type="match status" value="1"/>
</dbReference>
<dbReference type="PROSITE" id="PS00061">
    <property type="entry name" value="ADH_SHORT"/>
    <property type="match status" value="1"/>
</dbReference>
<reference evidence="3" key="1">
    <citation type="submission" date="2023-10" db="EMBL/GenBank/DDBJ databases">
        <title>Development of a sustainable strategy for remediation of hydrocarbon-contaminated territories based on the waste exchange concept.</title>
        <authorList>
            <person name="Krivoruchko A."/>
        </authorList>
    </citation>
    <scope>NUCLEOTIDE SEQUENCE</scope>
    <source>
        <strain evidence="3">IEGM 68</strain>
    </source>
</reference>
<dbReference type="EMBL" id="JAWLUP010000014">
    <property type="protein sequence ID" value="MDV7264663.1"/>
    <property type="molecule type" value="Genomic_DNA"/>
</dbReference>
<dbReference type="InterPro" id="IPR036291">
    <property type="entry name" value="NAD(P)-bd_dom_sf"/>
</dbReference>
<gene>
    <name evidence="3" type="ORF">R4315_08905</name>
</gene>
<name>A0AAE4UYT6_9NOCA</name>
<comment type="similarity">
    <text evidence="1">Belongs to the short-chain dehydrogenases/reductases (SDR) family.</text>
</comment>
<dbReference type="Pfam" id="PF00106">
    <property type="entry name" value="adh_short"/>
    <property type="match status" value="1"/>
</dbReference>
<dbReference type="InterPro" id="IPR020904">
    <property type="entry name" value="Sc_DH/Rdtase_CS"/>
</dbReference>